<dbReference type="InterPro" id="IPR051274">
    <property type="entry name" value="3-5_Exoribonuclease"/>
</dbReference>
<dbReference type="GO" id="GO:0000175">
    <property type="term" value="F:3'-5'-RNA exonuclease activity"/>
    <property type="evidence" value="ECO:0007669"/>
    <property type="project" value="InterPro"/>
</dbReference>
<feature type="domain" description="Exonuclease" evidence="4">
    <location>
        <begin position="72"/>
        <end position="180"/>
    </location>
</feature>
<dbReference type="CDD" id="cd06133">
    <property type="entry name" value="ERI-1_3'hExo_like"/>
    <property type="match status" value="1"/>
</dbReference>
<dbReference type="InterPro" id="IPR047201">
    <property type="entry name" value="ERI-1_3'hExo-like"/>
</dbReference>
<dbReference type="PANTHER" id="PTHR23044:SF61">
    <property type="entry name" value="3'-5' EXORIBONUCLEASE 1-RELATED"/>
    <property type="match status" value="1"/>
</dbReference>
<evidence type="ECO:0000313" key="5">
    <source>
        <dbReference type="EMBL" id="RVW14039.1"/>
    </source>
</evidence>
<dbReference type="AlphaFoldDB" id="A0A438BSV1"/>
<name>A0A438BSV1_VITVI</name>
<organism evidence="5 6">
    <name type="scientific">Vitis vinifera</name>
    <name type="common">Grape</name>
    <dbReference type="NCBI Taxonomy" id="29760"/>
    <lineage>
        <taxon>Eukaryota</taxon>
        <taxon>Viridiplantae</taxon>
        <taxon>Streptophyta</taxon>
        <taxon>Embryophyta</taxon>
        <taxon>Tracheophyta</taxon>
        <taxon>Spermatophyta</taxon>
        <taxon>Magnoliopsida</taxon>
        <taxon>eudicotyledons</taxon>
        <taxon>Gunneridae</taxon>
        <taxon>Pentapetalae</taxon>
        <taxon>rosids</taxon>
        <taxon>Vitales</taxon>
        <taxon>Vitaceae</taxon>
        <taxon>Viteae</taxon>
        <taxon>Vitis</taxon>
    </lineage>
</organism>
<keyword evidence="1" id="KW-0540">Nuclease</keyword>
<evidence type="ECO:0000256" key="1">
    <source>
        <dbReference type="ARBA" id="ARBA00022722"/>
    </source>
</evidence>
<accession>A0A438BSV1</accession>
<dbReference type="SUPFAM" id="SSF53098">
    <property type="entry name" value="Ribonuclease H-like"/>
    <property type="match status" value="1"/>
</dbReference>
<dbReference type="InterPro" id="IPR013520">
    <property type="entry name" value="Ribonucl_H"/>
</dbReference>
<evidence type="ECO:0000313" key="6">
    <source>
        <dbReference type="Proteomes" id="UP000288805"/>
    </source>
</evidence>
<dbReference type="GO" id="GO:0003676">
    <property type="term" value="F:nucleic acid binding"/>
    <property type="evidence" value="ECO:0007669"/>
    <property type="project" value="InterPro"/>
</dbReference>
<dbReference type="Gene3D" id="3.30.420.10">
    <property type="entry name" value="Ribonuclease H-like superfamily/Ribonuclease H"/>
    <property type="match status" value="1"/>
</dbReference>
<dbReference type="Pfam" id="PF00929">
    <property type="entry name" value="RNase_T"/>
    <property type="match status" value="1"/>
</dbReference>
<protein>
    <submittedName>
        <fullName evidence="5">Putative exonuclease domain-containing protein</fullName>
    </submittedName>
</protein>
<keyword evidence="2" id="KW-0378">Hydrolase</keyword>
<evidence type="ECO:0000259" key="4">
    <source>
        <dbReference type="Pfam" id="PF00929"/>
    </source>
</evidence>
<dbReference type="EMBL" id="QGNW01002630">
    <property type="protein sequence ID" value="RVW14039.1"/>
    <property type="molecule type" value="Genomic_DNA"/>
</dbReference>
<dbReference type="PANTHER" id="PTHR23044">
    <property type="entry name" value="3'-5' EXONUCLEASE ERI1-RELATED"/>
    <property type="match status" value="1"/>
</dbReference>
<dbReference type="Proteomes" id="UP000288805">
    <property type="component" value="Unassembled WGS sequence"/>
</dbReference>
<reference evidence="5 6" key="1">
    <citation type="journal article" date="2018" name="PLoS Genet.">
        <title>Population sequencing reveals clonal diversity and ancestral inbreeding in the grapevine cultivar Chardonnay.</title>
        <authorList>
            <person name="Roach M.J."/>
            <person name="Johnson D.L."/>
            <person name="Bohlmann J."/>
            <person name="van Vuuren H.J."/>
            <person name="Jones S.J."/>
            <person name="Pretorius I.S."/>
            <person name="Schmidt S.A."/>
            <person name="Borneman A.R."/>
        </authorList>
    </citation>
    <scope>NUCLEOTIDE SEQUENCE [LARGE SCALE GENOMIC DNA]</scope>
    <source>
        <strain evidence="6">cv. Chardonnay</strain>
        <tissue evidence="5">Leaf</tissue>
    </source>
</reference>
<dbReference type="InterPro" id="IPR012337">
    <property type="entry name" value="RNaseH-like_sf"/>
</dbReference>
<dbReference type="InterPro" id="IPR036397">
    <property type="entry name" value="RNaseH_sf"/>
</dbReference>
<sequence>MLLVVTSLQPPPLPMPSLSYYYPIAAVLTTISSPCHFYTFPPLLPGHSPVTRTIFIVPPYQLLHVWHDTSISFKEVIQQFEAWLTQHHLWTKGMGGRLDQAAFVTCGNWDLKTKVPQQCKVSKMKLPPYFMEWINLKDVYLNFYKRRATGMMTMMKELQIPLLGSHHLGIDDTKNIARVLQRMLADGALLQITARRNADSPENVEFLFRTA</sequence>
<evidence type="ECO:0000256" key="3">
    <source>
        <dbReference type="ARBA" id="ARBA00022839"/>
    </source>
</evidence>
<keyword evidence="3 5" id="KW-0269">Exonuclease</keyword>
<comment type="caution">
    <text evidence="5">The sequence shown here is derived from an EMBL/GenBank/DDBJ whole genome shotgun (WGS) entry which is preliminary data.</text>
</comment>
<gene>
    <name evidence="5" type="primary">VvCHDh001185_1</name>
    <name evidence="5" type="ORF">CK203_089279</name>
</gene>
<proteinExistence type="predicted"/>
<evidence type="ECO:0000256" key="2">
    <source>
        <dbReference type="ARBA" id="ARBA00022801"/>
    </source>
</evidence>